<dbReference type="Gene3D" id="1.10.730.10">
    <property type="entry name" value="Isoleucyl-tRNA Synthetase, Domain 1"/>
    <property type="match status" value="1"/>
</dbReference>
<feature type="region of interest" description="Disordered" evidence="11">
    <location>
        <begin position="853"/>
        <end position="874"/>
    </location>
</feature>
<evidence type="ECO:0000256" key="10">
    <source>
        <dbReference type="RuleBase" id="RU363035"/>
    </source>
</evidence>
<evidence type="ECO:0000256" key="8">
    <source>
        <dbReference type="ARBA" id="ARBA00030520"/>
    </source>
</evidence>
<evidence type="ECO:0000256" key="1">
    <source>
        <dbReference type="ARBA" id="ARBA00005594"/>
    </source>
</evidence>
<dbReference type="GO" id="GO:0006429">
    <property type="term" value="P:leucyl-tRNA aminoacylation"/>
    <property type="evidence" value="ECO:0007669"/>
    <property type="project" value="InterPro"/>
</dbReference>
<evidence type="ECO:0000256" key="6">
    <source>
        <dbReference type="ARBA" id="ARBA00022917"/>
    </source>
</evidence>
<dbReference type="Pfam" id="PF00133">
    <property type="entry name" value="tRNA-synt_1"/>
    <property type="match status" value="1"/>
</dbReference>
<evidence type="ECO:0000313" key="14">
    <source>
        <dbReference type="Proteomes" id="UP000887575"/>
    </source>
</evidence>
<dbReference type="InterPro" id="IPR002300">
    <property type="entry name" value="aa-tRNA-synth_Ia"/>
</dbReference>
<dbReference type="InterPro" id="IPR002302">
    <property type="entry name" value="Leu-tRNA-ligase"/>
</dbReference>
<feature type="domain" description="Aminoacyl-tRNA synthetase class Ia" evidence="12">
    <location>
        <begin position="53"/>
        <end position="540"/>
    </location>
</feature>
<comment type="catalytic activity">
    <reaction evidence="9">
        <text>tRNA(Leu) + L-leucine + ATP = L-leucyl-tRNA(Leu) + AMP + diphosphate</text>
        <dbReference type="Rhea" id="RHEA:11688"/>
        <dbReference type="Rhea" id="RHEA-COMP:9613"/>
        <dbReference type="Rhea" id="RHEA-COMP:9622"/>
        <dbReference type="ChEBI" id="CHEBI:30616"/>
        <dbReference type="ChEBI" id="CHEBI:33019"/>
        <dbReference type="ChEBI" id="CHEBI:57427"/>
        <dbReference type="ChEBI" id="CHEBI:78442"/>
        <dbReference type="ChEBI" id="CHEBI:78494"/>
        <dbReference type="ChEBI" id="CHEBI:456215"/>
        <dbReference type="EC" id="6.1.1.4"/>
    </reaction>
</comment>
<dbReference type="GO" id="GO:0004823">
    <property type="term" value="F:leucine-tRNA ligase activity"/>
    <property type="evidence" value="ECO:0007669"/>
    <property type="project" value="UniProtKB-EC"/>
</dbReference>
<feature type="compositionally biased region" description="Basic and acidic residues" evidence="11">
    <location>
        <begin position="853"/>
        <end position="863"/>
    </location>
</feature>
<evidence type="ECO:0000259" key="12">
    <source>
        <dbReference type="Pfam" id="PF00133"/>
    </source>
</evidence>
<comment type="similarity">
    <text evidence="1 10">Belongs to the class-I aminoacyl-tRNA synthetase family.</text>
</comment>
<evidence type="ECO:0000256" key="4">
    <source>
        <dbReference type="ARBA" id="ARBA00022741"/>
    </source>
</evidence>
<organism evidence="14 15">
    <name type="scientific">Mesorhabditis belari</name>
    <dbReference type="NCBI Taxonomy" id="2138241"/>
    <lineage>
        <taxon>Eukaryota</taxon>
        <taxon>Metazoa</taxon>
        <taxon>Ecdysozoa</taxon>
        <taxon>Nematoda</taxon>
        <taxon>Chromadorea</taxon>
        <taxon>Rhabditida</taxon>
        <taxon>Rhabditina</taxon>
        <taxon>Rhabditomorpha</taxon>
        <taxon>Rhabditoidea</taxon>
        <taxon>Rhabditidae</taxon>
        <taxon>Mesorhabditinae</taxon>
        <taxon>Mesorhabditis</taxon>
    </lineage>
</organism>
<evidence type="ECO:0000256" key="11">
    <source>
        <dbReference type="SAM" id="MobiDB-lite"/>
    </source>
</evidence>
<dbReference type="PRINTS" id="PR00985">
    <property type="entry name" value="TRNASYNTHLEU"/>
</dbReference>
<keyword evidence="7 10" id="KW-0030">Aminoacyl-tRNA synthetase</keyword>
<dbReference type="InterPro" id="IPR009080">
    <property type="entry name" value="tRNAsynth_Ia_anticodon-bd"/>
</dbReference>
<dbReference type="FunFam" id="1.10.730.10:FF:000002">
    <property type="entry name" value="Leucine--tRNA ligase"/>
    <property type="match status" value="1"/>
</dbReference>
<keyword evidence="14" id="KW-1185">Reference proteome</keyword>
<dbReference type="EC" id="6.1.1.4" evidence="2"/>
<sequence>MILRIRKFAISPHRLKSTCLDWPLSVGQNARIRFSQHLKEIEAHWSKKPNNCSRSSNQQKYILAMFPYPSGNLHMGHMRVYTLSDVLARYYRLNGYEVIHPIGWDAFGLPAENAARERGIDSREWTESNIASMRQQLLATGVDFDWDREIRTCDPDYYKWNQWIFLKLYEKGLAKRALSEVNWDPVDGTVLADEQIDAEGRSWRSGALAEKRTLRQWVIETPRYVERLMKGLQTLAPQWDDVALLQANWIGPCDVYRFLFPLKNTDNQAQREERLDLRLKDPLKLGNAPFVMISPEHALAKGQKNIGGPSKLPIEVLNGVTGCYLPLFVVPDKLLHLGPHFMNARLACPEIDKEWLQTFNLPRHPPRKTMSMNLNDVFELAQFGGYAGYLTSRVQRDWVVSRQRAWGTPIPMVLSKDGLHAAPLSFEQLPVLQGSSNKSTIEHLGLPGGQGMLESDTLDTFFDSSWYYLRFLDPHNPNKLVDYEKAKKAMPVDVYVGGIEHAALHMYYARFMCHFLYDIGISPVEEPFHELIPQGIVKAKTFFIKNSGKYVNQSDVEKQDSNLIHRPTGEIVEMRFEKMSKSKHNGIDPMEALLRDGKDLTRLQLLYAAAPRSVIDWGEFDSRGLTKWLDRVSRIVSNYIEGRTKVAASPNGSSDEKLRAIYNTVVKKVTWNLEELQLHRQALCDLMTLTNQINDIPPEVFSSSEEAERTLRALLIMMQIFAPHATQEFWEAVQSVQPINALANRELLSQSWPETDPDAQIDFFLKMHGEKFDTTYHPRYDIESLDMKSAFGMKKDFLQSDPSWNLTNLKELETLGHRVYPVGNRIRKGIFYELSVDVEPRMPRDVFQEMVKKVGHRRDEAQRGKRKMKKKAQG</sequence>
<name>A0AAF3FGY2_9BILA</name>
<dbReference type="InterPro" id="IPR014729">
    <property type="entry name" value="Rossmann-like_a/b/a_fold"/>
</dbReference>
<protein>
    <recommendedName>
        <fullName evidence="2">leucine--tRNA ligase</fullName>
        <ecNumber evidence="2">6.1.1.4</ecNumber>
    </recommendedName>
    <alternativeName>
        <fullName evidence="8">Leucyl-tRNA synthetase</fullName>
    </alternativeName>
</protein>
<evidence type="ECO:0000259" key="13">
    <source>
        <dbReference type="Pfam" id="PF08264"/>
    </source>
</evidence>
<dbReference type="SUPFAM" id="SSF52374">
    <property type="entry name" value="Nucleotidylyl transferase"/>
    <property type="match status" value="1"/>
</dbReference>
<dbReference type="InterPro" id="IPR013155">
    <property type="entry name" value="M/V/L/I-tRNA-synth_anticd-bd"/>
</dbReference>
<keyword evidence="4 10" id="KW-0547">Nucleotide-binding</keyword>
<dbReference type="GO" id="GO:0032543">
    <property type="term" value="P:mitochondrial translation"/>
    <property type="evidence" value="ECO:0007669"/>
    <property type="project" value="TreeGrafter"/>
</dbReference>
<reference evidence="15" key="1">
    <citation type="submission" date="2024-02" db="UniProtKB">
        <authorList>
            <consortium name="WormBaseParasite"/>
        </authorList>
    </citation>
    <scope>IDENTIFICATION</scope>
</reference>
<dbReference type="Gene3D" id="3.40.50.620">
    <property type="entry name" value="HUPs"/>
    <property type="match status" value="2"/>
</dbReference>
<dbReference type="GO" id="GO:0005524">
    <property type="term" value="F:ATP binding"/>
    <property type="evidence" value="ECO:0007669"/>
    <property type="project" value="UniProtKB-KW"/>
</dbReference>
<dbReference type="FunFam" id="3.40.50.620:FF:000003">
    <property type="entry name" value="Leucine--tRNA ligase"/>
    <property type="match status" value="1"/>
</dbReference>
<dbReference type="PANTHER" id="PTHR43740:SF2">
    <property type="entry name" value="LEUCINE--TRNA LIGASE, MITOCHONDRIAL"/>
    <property type="match status" value="1"/>
</dbReference>
<feature type="compositionally biased region" description="Basic residues" evidence="11">
    <location>
        <begin position="864"/>
        <end position="874"/>
    </location>
</feature>
<dbReference type="AlphaFoldDB" id="A0AAF3FGY2"/>
<dbReference type="GO" id="GO:0005739">
    <property type="term" value="C:mitochondrion"/>
    <property type="evidence" value="ECO:0007669"/>
    <property type="project" value="TreeGrafter"/>
</dbReference>
<evidence type="ECO:0000256" key="5">
    <source>
        <dbReference type="ARBA" id="ARBA00022840"/>
    </source>
</evidence>
<evidence type="ECO:0000256" key="7">
    <source>
        <dbReference type="ARBA" id="ARBA00023146"/>
    </source>
</evidence>
<dbReference type="Proteomes" id="UP000887575">
    <property type="component" value="Unassembled WGS sequence"/>
</dbReference>
<dbReference type="CDD" id="cd00812">
    <property type="entry name" value="LeuRS_core"/>
    <property type="match status" value="1"/>
</dbReference>
<evidence type="ECO:0000313" key="15">
    <source>
        <dbReference type="WBParaSite" id="MBELARI_LOCUS5321"/>
    </source>
</evidence>
<keyword evidence="3 10" id="KW-0436">Ligase</keyword>
<keyword evidence="6 10" id="KW-0648">Protein biosynthesis</keyword>
<dbReference type="InterPro" id="IPR001412">
    <property type="entry name" value="aa-tRNA-synth_I_CS"/>
</dbReference>
<accession>A0AAF3FGY2</accession>
<dbReference type="SUPFAM" id="SSF47323">
    <property type="entry name" value="Anticodon-binding domain of a subclass of class I aminoacyl-tRNA synthetases"/>
    <property type="match status" value="1"/>
</dbReference>
<dbReference type="Pfam" id="PF08264">
    <property type="entry name" value="Anticodon_1"/>
    <property type="match status" value="1"/>
</dbReference>
<evidence type="ECO:0000256" key="9">
    <source>
        <dbReference type="ARBA" id="ARBA00047469"/>
    </source>
</evidence>
<keyword evidence="5 10" id="KW-0067">ATP-binding</keyword>
<dbReference type="PANTHER" id="PTHR43740">
    <property type="entry name" value="LEUCYL-TRNA SYNTHETASE"/>
    <property type="match status" value="1"/>
</dbReference>
<evidence type="ECO:0000256" key="2">
    <source>
        <dbReference type="ARBA" id="ARBA00013164"/>
    </source>
</evidence>
<evidence type="ECO:0000256" key="3">
    <source>
        <dbReference type="ARBA" id="ARBA00022598"/>
    </source>
</evidence>
<dbReference type="PROSITE" id="PS00178">
    <property type="entry name" value="AA_TRNA_LIGASE_I"/>
    <property type="match status" value="1"/>
</dbReference>
<proteinExistence type="inferred from homology"/>
<feature type="domain" description="Methionyl/Valyl/Leucyl/Isoleucyl-tRNA synthetase anticodon-binding" evidence="13">
    <location>
        <begin position="656"/>
        <end position="760"/>
    </location>
</feature>
<dbReference type="WBParaSite" id="MBELARI_LOCUS5321">
    <property type="protein sequence ID" value="MBELARI_LOCUS5321"/>
    <property type="gene ID" value="MBELARI_LOCUS5321"/>
</dbReference>